<name>A0ABN0R300_MYCUL</name>
<keyword evidence="7" id="KW-0349">Heme</keyword>
<proteinExistence type="inferred from homology"/>
<evidence type="ECO:0000259" key="8">
    <source>
        <dbReference type="PROSITE" id="PS51007"/>
    </source>
</evidence>
<dbReference type="PANTHER" id="PTHR43350:SF21">
    <property type="entry name" value="S-NITROSOMYCOTHIOL REDUCTASE MSCR"/>
    <property type="match status" value="1"/>
</dbReference>
<gene>
    <name evidence="9" type="ORF">I551_2095</name>
</gene>
<dbReference type="SUPFAM" id="SSF50129">
    <property type="entry name" value="GroES-like"/>
    <property type="match status" value="1"/>
</dbReference>
<evidence type="ECO:0000256" key="3">
    <source>
        <dbReference type="ARBA" id="ARBA00022723"/>
    </source>
</evidence>
<evidence type="ECO:0000256" key="7">
    <source>
        <dbReference type="PROSITE-ProRule" id="PRU00433"/>
    </source>
</evidence>
<keyword evidence="4" id="KW-0862">Zinc</keyword>
<reference evidence="9 10" key="1">
    <citation type="submission" date="2014-01" db="EMBL/GenBank/DDBJ databases">
        <authorList>
            <person name="Dobos K."/>
            <person name="Lenaerts A."/>
            <person name="Ordway D."/>
            <person name="DeGroote M.A."/>
            <person name="Parker T."/>
            <person name="Sizemore C."/>
            <person name="Tallon L.J."/>
            <person name="Sadzewicz L.K."/>
            <person name="Sengamalay N."/>
            <person name="Fraser C.M."/>
            <person name="Hine E."/>
            <person name="Shefchek K.A."/>
            <person name="Das S.P."/>
            <person name="Tettelin H."/>
        </authorList>
    </citation>
    <scope>NUCLEOTIDE SEQUENCE [LARGE SCALE GENOMIC DNA]</scope>
    <source>
        <strain evidence="9 10">Harvey</strain>
    </source>
</reference>
<keyword evidence="3 7" id="KW-0479">Metal-binding</keyword>
<comment type="caution">
    <text evidence="9">The sequence shown here is derived from an EMBL/GenBank/DDBJ whole genome shotgun (WGS) entry which is preliminary data.</text>
</comment>
<dbReference type="InterPro" id="IPR011032">
    <property type="entry name" value="GroES-like_sf"/>
</dbReference>
<evidence type="ECO:0000256" key="1">
    <source>
        <dbReference type="ARBA" id="ARBA00001947"/>
    </source>
</evidence>
<evidence type="ECO:0000256" key="2">
    <source>
        <dbReference type="ARBA" id="ARBA00008072"/>
    </source>
</evidence>
<dbReference type="Pfam" id="PF08240">
    <property type="entry name" value="ADH_N"/>
    <property type="match status" value="1"/>
</dbReference>
<sequence length="56" mass="5712">MDIVVPDPGPGEAVVDISACGVCHTDLTYREGGINDEYPFLLGHEAAGTVEAVGPG</sequence>
<evidence type="ECO:0000313" key="10">
    <source>
        <dbReference type="Proteomes" id="UP000020681"/>
    </source>
</evidence>
<keyword evidence="5" id="KW-0560">Oxidoreductase</keyword>
<comment type="similarity">
    <text evidence="2">Belongs to the zinc-containing alcohol dehydrogenase family.</text>
</comment>
<evidence type="ECO:0000313" key="9">
    <source>
        <dbReference type="EMBL" id="EUA91425.1"/>
    </source>
</evidence>
<feature type="domain" description="Cytochrome c" evidence="8">
    <location>
        <begin position="6"/>
        <end position="56"/>
    </location>
</feature>
<dbReference type="InterPro" id="IPR013154">
    <property type="entry name" value="ADH-like_N"/>
</dbReference>
<accession>A0ABN0R300</accession>
<comment type="cofactor">
    <cofactor evidence="1">
        <name>Zn(2+)</name>
        <dbReference type="ChEBI" id="CHEBI:29105"/>
    </cofactor>
</comment>
<dbReference type="InterPro" id="IPR009056">
    <property type="entry name" value="Cyt_c-like_dom"/>
</dbReference>
<dbReference type="EMBL" id="JAOL01000089">
    <property type="protein sequence ID" value="EUA91425.1"/>
    <property type="molecule type" value="Genomic_DNA"/>
</dbReference>
<dbReference type="Gene3D" id="3.90.180.10">
    <property type="entry name" value="Medium-chain alcohol dehydrogenases, catalytic domain"/>
    <property type="match status" value="1"/>
</dbReference>
<keyword evidence="10" id="KW-1185">Reference proteome</keyword>
<organism evidence="9 10">
    <name type="scientific">Mycobacterium ulcerans str. Harvey</name>
    <dbReference type="NCBI Taxonomy" id="1299332"/>
    <lineage>
        <taxon>Bacteria</taxon>
        <taxon>Bacillati</taxon>
        <taxon>Actinomycetota</taxon>
        <taxon>Actinomycetes</taxon>
        <taxon>Mycobacteriales</taxon>
        <taxon>Mycobacteriaceae</taxon>
        <taxon>Mycobacterium</taxon>
        <taxon>Mycobacterium ulcerans group</taxon>
    </lineage>
</organism>
<dbReference type="PANTHER" id="PTHR43350">
    <property type="entry name" value="NAD-DEPENDENT ALCOHOL DEHYDROGENASE"/>
    <property type="match status" value="1"/>
</dbReference>
<dbReference type="Proteomes" id="UP000020681">
    <property type="component" value="Unassembled WGS sequence"/>
</dbReference>
<evidence type="ECO:0000256" key="4">
    <source>
        <dbReference type="ARBA" id="ARBA00022833"/>
    </source>
</evidence>
<evidence type="ECO:0000256" key="5">
    <source>
        <dbReference type="ARBA" id="ARBA00023002"/>
    </source>
</evidence>
<protein>
    <submittedName>
        <fullName evidence="9">Alcohol dehydrogenase GroES-like domain protein</fullName>
    </submittedName>
</protein>
<dbReference type="PROSITE" id="PS51007">
    <property type="entry name" value="CYTC"/>
    <property type="match status" value="1"/>
</dbReference>
<evidence type="ECO:0000256" key="6">
    <source>
        <dbReference type="ARBA" id="ARBA00023004"/>
    </source>
</evidence>
<keyword evidence="6 7" id="KW-0408">Iron</keyword>